<evidence type="ECO:0000313" key="3">
    <source>
        <dbReference type="Proteomes" id="UP000309992"/>
    </source>
</evidence>
<comment type="caution">
    <text evidence="2">The sequence shown here is derived from an EMBL/GenBank/DDBJ whole genome shotgun (WGS) entry which is preliminary data.</text>
</comment>
<evidence type="ECO:0000259" key="1">
    <source>
        <dbReference type="Pfam" id="PF13452"/>
    </source>
</evidence>
<dbReference type="Gene3D" id="3.10.129.10">
    <property type="entry name" value="Hotdog Thioesterase"/>
    <property type="match status" value="1"/>
</dbReference>
<organism evidence="2 3">
    <name type="scientific">Prauserella endophytica</name>
    <dbReference type="NCBI Taxonomy" id="1592324"/>
    <lineage>
        <taxon>Bacteria</taxon>
        <taxon>Bacillati</taxon>
        <taxon>Actinomycetota</taxon>
        <taxon>Actinomycetes</taxon>
        <taxon>Pseudonocardiales</taxon>
        <taxon>Pseudonocardiaceae</taxon>
        <taxon>Prauserella</taxon>
        <taxon>Prauserella coralliicola group</taxon>
    </lineage>
</organism>
<proteinExistence type="predicted"/>
<dbReference type="CDD" id="cd03441">
    <property type="entry name" value="R_hydratase_like"/>
    <property type="match status" value="1"/>
</dbReference>
<gene>
    <name evidence="2" type="ORF">FCN18_21585</name>
</gene>
<protein>
    <submittedName>
        <fullName evidence="2">MaoC family dehydratase</fullName>
    </submittedName>
</protein>
<dbReference type="InterPro" id="IPR039569">
    <property type="entry name" value="FAS1-like_DH_region"/>
</dbReference>
<accession>A0ABY2S2U5</accession>
<reference evidence="2 3" key="1">
    <citation type="journal article" date="2015" name="Antonie Van Leeuwenhoek">
        <title>Prauserella endophytica sp. nov., an endophytic actinobacterium isolated from Tamarix taklamakanensis.</title>
        <authorList>
            <person name="Liu J.M."/>
            <person name="Habden X."/>
            <person name="Guo L."/>
            <person name="Tuo L."/>
            <person name="Jiang Z.K."/>
            <person name="Liu S.W."/>
            <person name="Liu X.F."/>
            <person name="Chen L."/>
            <person name="Li R.F."/>
            <person name="Zhang Y.Q."/>
            <person name="Sun C.H."/>
        </authorList>
    </citation>
    <scope>NUCLEOTIDE SEQUENCE [LARGE SCALE GENOMIC DNA]</scope>
    <source>
        <strain evidence="2 3">CGMCC 4.7182</strain>
    </source>
</reference>
<dbReference type="Pfam" id="PF13452">
    <property type="entry name" value="FAS1_DH_region"/>
    <property type="match status" value="1"/>
</dbReference>
<dbReference type="Proteomes" id="UP000309992">
    <property type="component" value="Unassembled WGS sequence"/>
</dbReference>
<evidence type="ECO:0000313" key="2">
    <source>
        <dbReference type="EMBL" id="TKG68353.1"/>
    </source>
</evidence>
<feature type="domain" description="FAS1-like dehydratase" evidence="1">
    <location>
        <begin position="7"/>
        <end position="141"/>
    </location>
</feature>
<sequence length="158" mass="16992">MVDTGIVGRELGTVRFPVERSKLAELARSFGSTDPLWSDHDAAAEAGFDDIPVPPTVTVLADLWREHGALDGAVRLGLDLARLLHGEASWTMLRPIRCGDELTARSSVLDVAERVGNRGESMTLVTIETGFTNQHGDSVATRRDVVIETAGPTGKEQS</sequence>
<name>A0ABY2S2U5_9PSEU</name>
<dbReference type="EMBL" id="SWMS01000012">
    <property type="protein sequence ID" value="TKG68353.1"/>
    <property type="molecule type" value="Genomic_DNA"/>
</dbReference>
<dbReference type="InterPro" id="IPR029069">
    <property type="entry name" value="HotDog_dom_sf"/>
</dbReference>
<dbReference type="RefSeq" id="WP_137095960.1">
    <property type="nucleotide sequence ID" value="NZ_SWMS01000012.1"/>
</dbReference>
<dbReference type="SUPFAM" id="SSF54637">
    <property type="entry name" value="Thioesterase/thiol ester dehydrase-isomerase"/>
    <property type="match status" value="1"/>
</dbReference>
<keyword evidence="3" id="KW-1185">Reference proteome</keyword>